<dbReference type="InterPro" id="IPR002347">
    <property type="entry name" value="SDR_fam"/>
</dbReference>
<evidence type="ECO:0000313" key="3">
    <source>
        <dbReference type="EMBL" id="MCH4554431.1"/>
    </source>
</evidence>
<dbReference type="SUPFAM" id="SSF51735">
    <property type="entry name" value="NAD(P)-binding Rossmann-fold domains"/>
    <property type="match status" value="1"/>
</dbReference>
<evidence type="ECO:0000313" key="4">
    <source>
        <dbReference type="Proteomes" id="UP001156141"/>
    </source>
</evidence>
<accession>A0ABS9RNA0</accession>
<reference evidence="3" key="1">
    <citation type="submission" date="2022-02" db="EMBL/GenBank/DDBJ databases">
        <title>Aestuariibaculum sp., a marine bacterium isolated from sediment in Guangxi.</title>
        <authorList>
            <person name="Ying J."/>
        </authorList>
    </citation>
    <scope>NUCLEOTIDE SEQUENCE</scope>
    <source>
        <strain evidence="3">L182</strain>
    </source>
</reference>
<dbReference type="InterPro" id="IPR051911">
    <property type="entry name" value="SDR_oxidoreductase"/>
</dbReference>
<dbReference type="Gene3D" id="3.40.50.720">
    <property type="entry name" value="NAD(P)-binding Rossmann-like Domain"/>
    <property type="match status" value="1"/>
</dbReference>
<dbReference type="RefSeq" id="WP_240575890.1">
    <property type="nucleotide sequence ID" value="NZ_JAKVQD010000354.1"/>
</dbReference>
<dbReference type="EMBL" id="JAKVQD010000354">
    <property type="protein sequence ID" value="MCH4554431.1"/>
    <property type="molecule type" value="Genomic_DNA"/>
</dbReference>
<dbReference type="PANTHER" id="PTHR43976">
    <property type="entry name" value="SHORT CHAIN DEHYDROGENASE"/>
    <property type="match status" value="1"/>
</dbReference>
<keyword evidence="2" id="KW-0560">Oxidoreductase</keyword>
<dbReference type="Proteomes" id="UP001156141">
    <property type="component" value="Unassembled WGS sequence"/>
</dbReference>
<feature type="non-terminal residue" evidence="3">
    <location>
        <position position="1"/>
    </location>
</feature>
<comment type="similarity">
    <text evidence="1">Belongs to the short-chain dehydrogenases/reductases (SDR) family.</text>
</comment>
<evidence type="ECO:0000256" key="1">
    <source>
        <dbReference type="ARBA" id="ARBA00006484"/>
    </source>
</evidence>
<keyword evidence="4" id="KW-1185">Reference proteome</keyword>
<proteinExistence type="inferred from homology"/>
<feature type="non-terminal residue" evidence="3">
    <location>
        <position position="79"/>
    </location>
</feature>
<evidence type="ECO:0000256" key="2">
    <source>
        <dbReference type="ARBA" id="ARBA00023002"/>
    </source>
</evidence>
<name>A0ABS9RNA0_9FLAO</name>
<dbReference type="InterPro" id="IPR036291">
    <property type="entry name" value="NAD(P)-bd_dom_sf"/>
</dbReference>
<dbReference type="PANTHER" id="PTHR43976:SF16">
    <property type="entry name" value="SHORT-CHAIN DEHYDROGENASE_REDUCTASE FAMILY PROTEIN"/>
    <property type="match status" value="1"/>
</dbReference>
<protein>
    <submittedName>
        <fullName evidence="3">SDR family NAD(P)-dependent oxidoreductase</fullName>
    </submittedName>
</protein>
<sequence length="79" mass="8182">KTWFITGATRGLGVEIAKAAIRAGDRVVATGRRKSAVIEALGPESEQVLPVELDVTNAGQAHSAVQAALARFGSIDVLV</sequence>
<gene>
    <name evidence="3" type="ORF">MKW35_17560</name>
</gene>
<dbReference type="Pfam" id="PF00106">
    <property type="entry name" value="adh_short"/>
    <property type="match status" value="1"/>
</dbReference>
<organism evidence="3 4">
    <name type="scientific">Aestuariibaculum lutulentum</name>
    <dbReference type="NCBI Taxonomy" id="2920935"/>
    <lineage>
        <taxon>Bacteria</taxon>
        <taxon>Pseudomonadati</taxon>
        <taxon>Bacteroidota</taxon>
        <taxon>Flavobacteriia</taxon>
        <taxon>Flavobacteriales</taxon>
        <taxon>Flavobacteriaceae</taxon>
    </lineage>
</organism>
<comment type="caution">
    <text evidence="3">The sequence shown here is derived from an EMBL/GenBank/DDBJ whole genome shotgun (WGS) entry which is preliminary data.</text>
</comment>